<evidence type="ECO:0000313" key="2">
    <source>
        <dbReference type="Proteomes" id="UP000223025"/>
    </source>
</evidence>
<reference evidence="1 2" key="1">
    <citation type="submission" date="2017-06" db="EMBL/GenBank/DDBJ databases">
        <authorList>
            <person name="Kim H.J."/>
            <person name="Triplett B.A."/>
        </authorList>
    </citation>
    <scope>NUCLEOTIDE SEQUENCE [LARGE SCALE GENOMIC DNA]</scope>
</reference>
<proteinExistence type="predicted"/>
<evidence type="ECO:0000313" key="1">
    <source>
        <dbReference type="EMBL" id="AUZ94906.1"/>
    </source>
</evidence>
<dbReference type="KEGG" id="vg:40088108"/>
<accession>A0A2L0UZD8</accession>
<dbReference type="EMBL" id="MF403008">
    <property type="protein sequence ID" value="AUZ94906.1"/>
    <property type="molecule type" value="Genomic_DNA"/>
</dbReference>
<dbReference type="GeneID" id="40088108"/>
<dbReference type="Proteomes" id="UP000223025">
    <property type="component" value="Segment"/>
</dbReference>
<keyword evidence="2" id="KW-1185">Reference proteome</keyword>
<sequence>MDRQYRARKYRYADGVSYRPNLYHLHLLDDDNIHTKAILGGMIVCKNKVFAYVGHPTLVQEKIERITNSSHTKHFIWADNVEGALKAIKPYLELQEA</sequence>
<protein>
    <submittedName>
        <fullName evidence="1">Uncharacterized protein</fullName>
    </submittedName>
</protein>
<name>A0A2L0UZD8_9CAUD</name>
<organism evidence="1 2">
    <name type="scientific">Agrobacterium phage Atu_ph07</name>
    <dbReference type="NCBI Taxonomy" id="2024264"/>
    <lineage>
        <taxon>Viruses</taxon>
        <taxon>Duplodnaviria</taxon>
        <taxon>Heunggongvirae</taxon>
        <taxon>Uroviricota</taxon>
        <taxon>Caudoviricetes</taxon>
        <taxon>Polybotosvirus</taxon>
        <taxon>Polybotosvirus Atuph07</taxon>
    </lineage>
</organism>
<dbReference type="RefSeq" id="YP_009611770.1">
    <property type="nucleotide sequence ID" value="NC_042013.1"/>
</dbReference>